<dbReference type="InterPro" id="IPR020479">
    <property type="entry name" value="HD_metazoa"/>
</dbReference>
<comment type="similarity">
    <text evidence="2">Belongs to the Abd-B homeobox family.</text>
</comment>
<keyword evidence="3" id="KW-0217">Developmental protein</keyword>
<dbReference type="CDD" id="cd00086">
    <property type="entry name" value="homeodomain"/>
    <property type="match status" value="1"/>
</dbReference>
<comment type="subcellular location">
    <subcellularLocation>
        <location evidence="1 9 10">Nucleus</location>
    </subcellularLocation>
</comment>
<dbReference type="GO" id="GO:0000981">
    <property type="term" value="F:DNA-binding transcription factor activity, RNA polymerase II-specific"/>
    <property type="evidence" value="ECO:0007669"/>
    <property type="project" value="InterPro"/>
</dbReference>
<proteinExistence type="inferred from homology"/>
<dbReference type="Pfam" id="PF00046">
    <property type="entry name" value="Homeodomain"/>
    <property type="match status" value="1"/>
</dbReference>
<dbReference type="PROSITE" id="PS00027">
    <property type="entry name" value="HOMEOBOX_1"/>
    <property type="match status" value="1"/>
</dbReference>
<dbReference type="PANTHER" id="PTHR45874">
    <property type="entry name" value="HOMEOBOX PROTEIN ABDOMINAL-B"/>
    <property type="match status" value="1"/>
</dbReference>
<keyword evidence="8 9" id="KW-0539">Nucleus</keyword>
<keyword evidence="4" id="KW-0805">Transcription regulation</keyword>
<dbReference type="Gene3D" id="1.10.10.60">
    <property type="entry name" value="Homeodomain-like"/>
    <property type="match status" value="1"/>
</dbReference>
<organism evidence="12 13">
    <name type="scientific">Myripristis murdjan</name>
    <name type="common">pinecone soldierfish</name>
    <dbReference type="NCBI Taxonomy" id="586833"/>
    <lineage>
        <taxon>Eukaryota</taxon>
        <taxon>Metazoa</taxon>
        <taxon>Chordata</taxon>
        <taxon>Craniata</taxon>
        <taxon>Vertebrata</taxon>
        <taxon>Euteleostomi</taxon>
        <taxon>Actinopterygii</taxon>
        <taxon>Neopterygii</taxon>
        <taxon>Teleostei</taxon>
        <taxon>Neoteleostei</taxon>
        <taxon>Acanthomorphata</taxon>
        <taxon>Holocentriformes</taxon>
        <taxon>Holocentridae</taxon>
        <taxon>Myripristis</taxon>
    </lineage>
</organism>
<evidence type="ECO:0000313" key="13">
    <source>
        <dbReference type="Proteomes" id="UP000472263"/>
    </source>
</evidence>
<dbReference type="PANTHER" id="PTHR45874:SF4">
    <property type="entry name" value="HOMEOBOX PROTEIN ABDOMINAL-B"/>
    <property type="match status" value="1"/>
</dbReference>
<dbReference type="InterPro" id="IPR009057">
    <property type="entry name" value="Homeodomain-like_sf"/>
</dbReference>
<dbReference type="GO" id="GO:0000978">
    <property type="term" value="F:RNA polymerase II cis-regulatory region sequence-specific DNA binding"/>
    <property type="evidence" value="ECO:0007669"/>
    <property type="project" value="TreeGrafter"/>
</dbReference>
<dbReference type="AlphaFoldDB" id="A0A667WI29"/>
<evidence type="ECO:0000256" key="2">
    <source>
        <dbReference type="ARBA" id="ARBA00006317"/>
    </source>
</evidence>
<evidence type="ECO:0000256" key="3">
    <source>
        <dbReference type="ARBA" id="ARBA00022473"/>
    </source>
</evidence>
<evidence type="ECO:0000256" key="5">
    <source>
        <dbReference type="ARBA" id="ARBA00023125"/>
    </source>
</evidence>
<reference evidence="12" key="1">
    <citation type="submission" date="2019-06" db="EMBL/GenBank/DDBJ databases">
        <authorList>
            <consortium name="Wellcome Sanger Institute Data Sharing"/>
        </authorList>
    </citation>
    <scope>NUCLEOTIDE SEQUENCE [LARGE SCALE GENOMIC DNA]</scope>
</reference>
<evidence type="ECO:0000256" key="9">
    <source>
        <dbReference type="PROSITE-ProRule" id="PRU00108"/>
    </source>
</evidence>
<dbReference type="GO" id="GO:0005634">
    <property type="term" value="C:nucleus"/>
    <property type="evidence" value="ECO:0007669"/>
    <property type="project" value="UniProtKB-SubCell"/>
</dbReference>
<evidence type="ECO:0000313" key="12">
    <source>
        <dbReference type="Ensembl" id="ENSMMDP00005001203.1"/>
    </source>
</evidence>
<name>A0A667WI29_9TELE</name>
<evidence type="ECO:0000256" key="7">
    <source>
        <dbReference type="ARBA" id="ARBA00023163"/>
    </source>
</evidence>
<sequence>NPTGRVSRLTVLCTFDLMARGRGQAELPGLVLVAALSLQTPSMLPVGVAAWLPALGALESRPPPAPLGMSLMQFVQTRLQSASLSVFSFSFKRSPYSAQQTLELEKEFLFNMYLSPQRRLEVSRSLRLTDRQVKVWFQNRRMKMKRQHRGSCGGARLQQEHLGTM</sequence>
<keyword evidence="5 9" id="KW-0238">DNA-binding</keyword>
<evidence type="ECO:0000256" key="8">
    <source>
        <dbReference type="ARBA" id="ARBA00023242"/>
    </source>
</evidence>
<reference evidence="12" key="2">
    <citation type="submission" date="2025-08" db="UniProtKB">
        <authorList>
            <consortium name="Ensembl"/>
        </authorList>
    </citation>
    <scope>IDENTIFICATION</scope>
</reference>
<evidence type="ECO:0000256" key="10">
    <source>
        <dbReference type="RuleBase" id="RU000682"/>
    </source>
</evidence>
<dbReference type="InParanoid" id="A0A667WI29"/>
<dbReference type="InterPro" id="IPR046333">
    <property type="entry name" value="HXA10/ABDB-like"/>
</dbReference>
<keyword evidence="13" id="KW-1185">Reference proteome</keyword>
<dbReference type="SMART" id="SM00389">
    <property type="entry name" value="HOX"/>
    <property type="match status" value="1"/>
</dbReference>
<dbReference type="InterPro" id="IPR001356">
    <property type="entry name" value="HD"/>
</dbReference>
<dbReference type="SUPFAM" id="SSF46689">
    <property type="entry name" value="Homeodomain-like"/>
    <property type="match status" value="1"/>
</dbReference>
<feature type="domain" description="Homeobox" evidence="11">
    <location>
        <begin position="92"/>
        <end position="147"/>
    </location>
</feature>
<evidence type="ECO:0000259" key="11">
    <source>
        <dbReference type="PROSITE" id="PS50071"/>
    </source>
</evidence>
<dbReference type="InterPro" id="IPR017970">
    <property type="entry name" value="Homeobox_CS"/>
</dbReference>
<accession>A0A667WI29</accession>
<dbReference type="Ensembl" id="ENSMMDT00005001227.1">
    <property type="protein sequence ID" value="ENSMMDP00005001203.1"/>
    <property type="gene ID" value="ENSMMDG00005000694.1"/>
</dbReference>
<evidence type="ECO:0000256" key="1">
    <source>
        <dbReference type="ARBA" id="ARBA00004123"/>
    </source>
</evidence>
<evidence type="ECO:0000256" key="6">
    <source>
        <dbReference type="ARBA" id="ARBA00023155"/>
    </source>
</evidence>
<keyword evidence="6 9" id="KW-0371">Homeobox</keyword>
<dbReference type="Proteomes" id="UP000472263">
    <property type="component" value="Chromosome 8"/>
</dbReference>
<dbReference type="PRINTS" id="PR00024">
    <property type="entry name" value="HOMEOBOX"/>
</dbReference>
<dbReference type="PROSITE" id="PS50071">
    <property type="entry name" value="HOMEOBOX_2"/>
    <property type="match status" value="1"/>
</dbReference>
<evidence type="ECO:0000256" key="4">
    <source>
        <dbReference type="ARBA" id="ARBA00023015"/>
    </source>
</evidence>
<feature type="DNA-binding region" description="Homeobox" evidence="9">
    <location>
        <begin position="94"/>
        <end position="148"/>
    </location>
</feature>
<reference evidence="12" key="3">
    <citation type="submission" date="2025-09" db="UniProtKB">
        <authorList>
            <consortium name="Ensembl"/>
        </authorList>
    </citation>
    <scope>IDENTIFICATION</scope>
</reference>
<keyword evidence="7" id="KW-0804">Transcription</keyword>
<dbReference type="GeneTree" id="ENSGT00940000163268"/>
<protein>
    <recommendedName>
        <fullName evidence="11">Homeobox domain-containing protein</fullName>
    </recommendedName>
</protein>